<dbReference type="EMBL" id="QTJW01000032">
    <property type="protein sequence ID" value="RGD66919.1"/>
    <property type="molecule type" value="Genomic_DNA"/>
</dbReference>
<dbReference type="Pfam" id="PF01855">
    <property type="entry name" value="POR_N"/>
    <property type="match status" value="1"/>
</dbReference>
<dbReference type="InterPro" id="IPR009014">
    <property type="entry name" value="Transketo_C/PFOR_II"/>
</dbReference>
<dbReference type="NCBIfam" id="NF005507">
    <property type="entry name" value="PRK07119.1"/>
    <property type="match status" value="1"/>
</dbReference>
<evidence type="ECO:0000313" key="4">
    <source>
        <dbReference type="EMBL" id="RGD66919.1"/>
    </source>
</evidence>
<feature type="domain" description="Pyruvate:ferredoxin oxidoreductase core" evidence="3">
    <location>
        <begin position="249"/>
        <end position="329"/>
    </location>
</feature>
<dbReference type="Gene3D" id="3.40.50.920">
    <property type="match status" value="1"/>
</dbReference>
<dbReference type="InterPro" id="IPR029061">
    <property type="entry name" value="THDP-binding"/>
</dbReference>
<dbReference type="Pfam" id="PF17147">
    <property type="entry name" value="PFOR_II"/>
    <property type="match status" value="1"/>
</dbReference>
<proteinExistence type="predicted"/>
<dbReference type="AlphaFoldDB" id="A0A3E3DD66"/>
<dbReference type="InterPro" id="IPR033412">
    <property type="entry name" value="PFOR_II"/>
</dbReference>
<dbReference type="SUPFAM" id="SSF52518">
    <property type="entry name" value="Thiamin diphosphate-binding fold (THDP-binding)"/>
    <property type="match status" value="1"/>
</dbReference>
<gene>
    <name evidence="4" type="ORF">DWX31_29995</name>
</gene>
<evidence type="ECO:0000256" key="1">
    <source>
        <dbReference type="ARBA" id="ARBA00023002"/>
    </source>
</evidence>
<dbReference type="PANTHER" id="PTHR43088">
    <property type="entry name" value="SUBUNIT OF PYRUVATE:FLAVODOXIN OXIDOREDUCTASE-RELATED"/>
    <property type="match status" value="1"/>
</dbReference>
<dbReference type="OrthoDB" id="9794954at2"/>
<dbReference type="GO" id="GO:0016491">
    <property type="term" value="F:oxidoreductase activity"/>
    <property type="evidence" value="ECO:0007669"/>
    <property type="project" value="UniProtKB-KW"/>
</dbReference>
<evidence type="ECO:0000259" key="2">
    <source>
        <dbReference type="Pfam" id="PF01855"/>
    </source>
</evidence>
<dbReference type="Gene3D" id="3.40.50.970">
    <property type="match status" value="1"/>
</dbReference>
<reference evidence="4 5" key="1">
    <citation type="submission" date="2018-08" db="EMBL/GenBank/DDBJ databases">
        <title>A genome reference for cultivated species of the human gut microbiota.</title>
        <authorList>
            <person name="Zou Y."/>
            <person name="Xue W."/>
            <person name="Luo G."/>
        </authorList>
    </citation>
    <scope>NUCLEOTIDE SEQUENCE [LARGE SCALE GENOMIC DNA]</scope>
    <source>
        <strain evidence="4 5">AF19-13AC</strain>
    </source>
</reference>
<evidence type="ECO:0000313" key="5">
    <source>
        <dbReference type="Proteomes" id="UP000261023"/>
    </source>
</evidence>
<dbReference type="PANTHER" id="PTHR43088:SF1">
    <property type="entry name" value="SUBUNIT OF PYRUVATE:FLAVODOXIN OXIDOREDUCTASE"/>
    <property type="match status" value="1"/>
</dbReference>
<keyword evidence="1" id="KW-0560">Oxidoreductase</keyword>
<dbReference type="SUPFAM" id="SSF52922">
    <property type="entry name" value="TK C-terminal domain-like"/>
    <property type="match status" value="1"/>
</dbReference>
<protein>
    <submittedName>
        <fullName evidence="4">3-methyl-2-oxobutanoate dehydrogenase subunit VorB</fullName>
    </submittedName>
</protein>
<dbReference type="InterPro" id="IPR002880">
    <property type="entry name" value="Pyrv_Fd/Flavodoxin_OxRdtase_N"/>
</dbReference>
<dbReference type="InterPro" id="IPR052368">
    <property type="entry name" value="2-oxoacid_oxidoreductase"/>
</dbReference>
<dbReference type="RefSeq" id="WP_002599966.1">
    <property type="nucleotide sequence ID" value="NZ_QTJW01000032.1"/>
</dbReference>
<sequence length="361" mass="40359">MGEKFRLMKGNEAIAEAALRAGCRFYAGYPITPQSEILEYMSANMAARGGVFVQGESEIASMSMLWGAAACGERVMTSSSGPGYDLKQEGISYLASYNMPAVLIDVMRYGVGDGEITEGQDSYWEAVRGGGHGDSRQIVLTPASVQECADLTYLAFDLAEKYRTVVIILSDGGISQMIEKVVLPEAKEHDKDQFDWAIKGYKKLDEPKVKVTNLDRSMNYDDYDCMVQEKFRLMHENEQRWEEFMVEDAELVLVAYGISSRICKSAVRRARTQGLKLGLIRLISAWPYPEKAFKNLPDSVKGLISVEMSLSAQMGQDICLATRFSVPVYAYLTSKYVPKTQGIVDYCKRVLEGKEKELEVY</sequence>
<dbReference type="CDD" id="cd07034">
    <property type="entry name" value="TPP_PYR_PFOR_IOR-alpha_like"/>
    <property type="match status" value="1"/>
</dbReference>
<evidence type="ECO:0000259" key="3">
    <source>
        <dbReference type="Pfam" id="PF17147"/>
    </source>
</evidence>
<organism evidence="4 5">
    <name type="scientific">Hungatella hathewayi</name>
    <dbReference type="NCBI Taxonomy" id="154046"/>
    <lineage>
        <taxon>Bacteria</taxon>
        <taxon>Bacillati</taxon>
        <taxon>Bacillota</taxon>
        <taxon>Clostridia</taxon>
        <taxon>Lachnospirales</taxon>
        <taxon>Lachnospiraceae</taxon>
        <taxon>Hungatella</taxon>
    </lineage>
</organism>
<name>A0A3E3DD66_9FIRM</name>
<accession>A0A3E3DD66</accession>
<comment type="caution">
    <text evidence="4">The sequence shown here is derived from an EMBL/GenBank/DDBJ whole genome shotgun (WGS) entry which is preliminary data.</text>
</comment>
<dbReference type="Proteomes" id="UP000261023">
    <property type="component" value="Unassembled WGS sequence"/>
</dbReference>
<feature type="domain" description="Pyruvate flavodoxin/ferredoxin oxidoreductase pyrimidine binding" evidence="2">
    <location>
        <begin position="16"/>
        <end position="204"/>
    </location>
</feature>